<dbReference type="EMBL" id="NHYE01001112">
    <property type="protein sequence ID" value="PPQ98335.1"/>
    <property type="molecule type" value="Genomic_DNA"/>
</dbReference>
<name>A0A409Y5P0_9AGAR</name>
<evidence type="ECO:0000313" key="2">
    <source>
        <dbReference type="Proteomes" id="UP000284706"/>
    </source>
</evidence>
<reference evidence="1 2" key="1">
    <citation type="journal article" date="2018" name="Evol. Lett.">
        <title>Horizontal gene cluster transfer increased hallucinogenic mushroom diversity.</title>
        <authorList>
            <person name="Reynolds H.T."/>
            <person name="Vijayakumar V."/>
            <person name="Gluck-Thaler E."/>
            <person name="Korotkin H.B."/>
            <person name="Matheny P.B."/>
            <person name="Slot J.C."/>
        </authorList>
    </citation>
    <scope>NUCLEOTIDE SEQUENCE [LARGE SCALE GENOMIC DNA]</scope>
    <source>
        <strain evidence="1 2">SRW20</strain>
    </source>
</reference>
<organism evidence="1 2">
    <name type="scientific">Gymnopilus dilepis</name>
    <dbReference type="NCBI Taxonomy" id="231916"/>
    <lineage>
        <taxon>Eukaryota</taxon>
        <taxon>Fungi</taxon>
        <taxon>Dikarya</taxon>
        <taxon>Basidiomycota</taxon>
        <taxon>Agaricomycotina</taxon>
        <taxon>Agaricomycetes</taxon>
        <taxon>Agaricomycetidae</taxon>
        <taxon>Agaricales</taxon>
        <taxon>Agaricineae</taxon>
        <taxon>Hymenogastraceae</taxon>
        <taxon>Gymnopilus</taxon>
    </lineage>
</organism>
<sequence>MAPSPILPTEILEAIINNLDPSSSADRVSLNACSYANHDFKILCQRSLFRQPTLHIRIKVVFKNTGLSIFWEDKRQSGTKLLALLGASSHLGQYIRAIGVFGKRTPDLPYNATDDALSHDTVNALRNILQRLPNLKKFSFHTDGPFPPQLSWTLLEEHIQDFLVDVLHRLPEVDMGQIGLIPPKALDNCATLKKLRMRTLYDSASATVKGIEQSCLTKPQLEALDLTDITARALAGLSPLSDPASFPLDLTMLKALQVCGPATVLFSILPFCSDKLENLPAIRSLPQTHNLGALRGLRKVTLQARISEAHITAFAPTQEHERRRDGFLTDIPFFASLIKELPKIRTTPLLVIVLDVLIKGVPEELLGSIRWSALFREVLGDRSWTNSGMRLEINLRPFVGGHPSSSQLRNILAGERYLKEIQQDGSVKVLYQ</sequence>
<keyword evidence="2" id="KW-1185">Reference proteome</keyword>
<dbReference type="InParanoid" id="A0A409Y5P0"/>
<dbReference type="OrthoDB" id="2745898at2759"/>
<dbReference type="Proteomes" id="UP000284706">
    <property type="component" value="Unassembled WGS sequence"/>
</dbReference>
<gene>
    <name evidence="1" type="ORF">CVT26_013591</name>
</gene>
<proteinExistence type="predicted"/>
<evidence type="ECO:0000313" key="1">
    <source>
        <dbReference type="EMBL" id="PPQ98335.1"/>
    </source>
</evidence>
<comment type="caution">
    <text evidence="1">The sequence shown here is derived from an EMBL/GenBank/DDBJ whole genome shotgun (WGS) entry which is preliminary data.</text>
</comment>
<protein>
    <recommendedName>
        <fullName evidence="3">F-box domain-containing protein</fullName>
    </recommendedName>
</protein>
<evidence type="ECO:0008006" key="3">
    <source>
        <dbReference type="Google" id="ProtNLM"/>
    </source>
</evidence>
<dbReference type="AlphaFoldDB" id="A0A409Y5P0"/>
<accession>A0A409Y5P0</accession>